<comment type="similarity">
    <text evidence="3 10">Belongs to the cytochrome P450 family.</text>
</comment>
<name>F8QHN3_SERL3</name>
<keyword evidence="5 9" id="KW-0479">Metal-binding</keyword>
<evidence type="ECO:0000256" key="10">
    <source>
        <dbReference type="RuleBase" id="RU000461"/>
    </source>
</evidence>
<evidence type="ECO:0000256" key="6">
    <source>
        <dbReference type="ARBA" id="ARBA00023002"/>
    </source>
</evidence>
<evidence type="ECO:0008006" key="13">
    <source>
        <dbReference type="Google" id="ProtNLM"/>
    </source>
</evidence>
<accession>F8QHN3</accession>
<dbReference type="PROSITE" id="PS00086">
    <property type="entry name" value="CYTOCHROME_P450"/>
    <property type="match status" value="1"/>
</dbReference>
<evidence type="ECO:0000256" key="9">
    <source>
        <dbReference type="PIRSR" id="PIRSR602401-1"/>
    </source>
</evidence>
<dbReference type="GO" id="GO:0004497">
    <property type="term" value="F:monooxygenase activity"/>
    <property type="evidence" value="ECO:0007669"/>
    <property type="project" value="UniProtKB-KW"/>
</dbReference>
<dbReference type="AlphaFoldDB" id="F8QHN3"/>
<evidence type="ECO:0000313" key="12">
    <source>
        <dbReference type="Proteomes" id="UP000008063"/>
    </source>
</evidence>
<gene>
    <name evidence="11" type="ORF">SERLA73DRAFT_117680</name>
</gene>
<dbReference type="GO" id="GO:0005506">
    <property type="term" value="F:iron ion binding"/>
    <property type="evidence" value="ECO:0007669"/>
    <property type="project" value="InterPro"/>
</dbReference>
<proteinExistence type="inferred from homology"/>
<dbReference type="eggNOG" id="KOG0156">
    <property type="taxonomic scope" value="Eukaryota"/>
</dbReference>
<dbReference type="PRINTS" id="PR00463">
    <property type="entry name" value="EP450I"/>
</dbReference>
<feature type="binding site" description="axial binding residue" evidence="9">
    <location>
        <position position="444"/>
    </location>
    <ligand>
        <name>heme</name>
        <dbReference type="ChEBI" id="CHEBI:30413"/>
    </ligand>
    <ligandPart>
        <name>Fe</name>
        <dbReference type="ChEBI" id="CHEBI:18248"/>
    </ligandPart>
</feature>
<protein>
    <recommendedName>
        <fullName evidence="13">Cytochrome P450</fullName>
    </recommendedName>
</protein>
<comment type="cofactor">
    <cofactor evidence="1 9">
        <name>heme</name>
        <dbReference type="ChEBI" id="CHEBI:30413"/>
    </cofactor>
</comment>
<evidence type="ECO:0000256" key="3">
    <source>
        <dbReference type="ARBA" id="ARBA00010617"/>
    </source>
</evidence>
<dbReference type="Pfam" id="PF00067">
    <property type="entry name" value="p450"/>
    <property type="match status" value="1"/>
</dbReference>
<dbReference type="GO" id="GO:0020037">
    <property type="term" value="F:heme binding"/>
    <property type="evidence" value="ECO:0007669"/>
    <property type="project" value="InterPro"/>
</dbReference>
<sequence length="517" mass="58458">MSVGLLHLDAINPTLCLVLTAAFIIVNRLVAGKARFLPPGPRPLPVVGNIFGIRVNEPWITYKEWAQIHGNIVYSRLFGQEIIILNSEEVAKDLLERRSYNYSDRPQYITTDLFGWSFHLGHHSYGNEFRQKRRQFHQAFHTKAALKYRPIQLRRVNQLLVHLLETPENYVNHLQTLSASIIMEVTYGYDPAPNHDHLVALVERATAMFINENTADKAIIINALPFLQYIPHWFPGANFQRKALQCQNLTAEMIEAPFQYTKQSIAAGTAIPSMLYDLFSRMTEDDPSYELLMKSSTATAFSSGSETSSSLLKVFVLAMLFNPDVQRKAQLEIDAVVGRKRLPDFSDRPSLPYVEAVFRETLRWCPVSPLGVPHATTNDDNFEGYFIPKAGATIVANIWFVAMAQNDDKYPEPSKYKPERFFTADGKLNDDTVGFVFGFGRRICVGRHIADATAWAAIVSILAVFNVTKAKDEHGDDIEVIPQWTDGVTIHPLPFPCCFEPRLRGMTSVDLSQMMQS</sequence>
<dbReference type="Gene3D" id="1.10.630.10">
    <property type="entry name" value="Cytochrome P450"/>
    <property type="match status" value="1"/>
</dbReference>
<evidence type="ECO:0000256" key="7">
    <source>
        <dbReference type="ARBA" id="ARBA00023004"/>
    </source>
</evidence>
<dbReference type="HOGENOM" id="CLU_001570_2_3_1"/>
<dbReference type="InterPro" id="IPR050364">
    <property type="entry name" value="Cytochrome_P450_fung"/>
</dbReference>
<dbReference type="GO" id="GO:0016705">
    <property type="term" value="F:oxidoreductase activity, acting on paired donors, with incorporation or reduction of molecular oxygen"/>
    <property type="evidence" value="ECO:0007669"/>
    <property type="project" value="InterPro"/>
</dbReference>
<keyword evidence="6 10" id="KW-0560">Oxidoreductase</keyword>
<dbReference type="EMBL" id="GL945511">
    <property type="protein sequence ID" value="EGN92210.1"/>
    <property type="molecule type" value="Genomic_DNA"/>
</dbReference>
<comment type="pathway">
    <text evidence="2">Secondary metabolite biosynthesis.</text>
</comment>
<evidence type="ECO:0000256" key="5">
    <source>
        <dbReference type="ARBA" id="ARBA00022723"/>
    </source>
</evidence>
<dbReference type="PANTHER" id="PTHR46300:SF7">
    <property type="entry name" value="P450, PUTATIVE (EUROFUNG)-RELATED"/>
    <property type="match status" value="1"/>
</dbReference>
<reference evidence="12" key="1">
    <citation type="journal article" date="2011" name="Science">
        <title>The plant cell wall-decomposing machinery underlies the functional diversity of forest fungi.</title>
        <authorList>
            <person name="Eastwood D.C."/>
            <person name="Floudas D."/>
            <person name="Binder M."/>
            <person name="Majcherczyk A."/>
            <person name="Schneider P."/>
            <person name="Aerts A."/>
            <person name="Asiegbu F.O."/>
            <person name="Baker S.E."/>
            <person name="Barry K."/>
            <person name="Bendiksby M."/>
            <person name="Blumentritt M."/>
            <person name="Coutinho P.M."/>
            <person name="Cullen D."/>
            <person name="de Vries R.P."/>
            <person name="Gathman A."/>
            <person name="Goodell B."/>
            <person name="Henrissat B."/>
            <person name="Ihrmark K."/>
            <person name="Kauserud H."/>
            <person name="Kohler A."/>
            <person name="LaButti K."/>
            <person name="Lapidus A."/>
            <person name="Lavin J.L."/>
            <person name="Lee Y.-H."/>
            <person name="Lindquist E."/>
            <person name="Lilly W."/>
            <person name="Lucas S."/>
            <person name="Morin E."/>
            <person name="Murat C."/>
            <person name="Oguiza J.A."/>
            <person name="Park J."/>
            <person name="Pisabarro A.G."/>
            <person name="Riley R."/>
            <person name="Rosling A."/>
            <person name="Salamov A."/>
            <person name="Schmidt O."/>
            <person name="Schmutz J."/>
            <person name="Skrede I."/>
            <person name="Stenlid J."/>
            <person name="Wiebenga A."/>
            <person name="Xie X."/>
            <person name="Kuees U."/>
            <person name="Hibbett D.S."/>
            <person name="Hoffmeister D."/>
            <person name="Hoegberg N."/>
            <person name="Martin F."/>
            <person name="Grigoriev I.V."/>
            <person name="Watkinson S.C."/>
        </authorList>
    </citation>
    <scope>NUCLEOTIDE SEQUENCE [LARGE SCALE GENOMIC DNA]</scope>
    <source>
        <strain evidence="12">strain S7.3</strain>
    </source>
</reference>
<dbReference type="CDD" id="cd11065">
    <property type="entry name" value="CYP64-like"/>
    <property type="match status" value="1"/>
</dbReference>
<keyword evidence="7 9" id="KW-0408">Iron</keyword>
<keyword evidence="12" id="KW-1185">Reference proteome</keyword>
<dbReference type="InParanoid" id="F8QHN3"/>
<dbReference type="InterPro" id="IPR001128">
    <property type="entry name" value="Cyt_P450"/>
</dbReference>
<evidence type="ECO:0000256" key="8">
    <source>
        <dbReference type="ARBA" id="ARBA00023033"/>
    </source>
</evidence>
<evidence type="ECO:0000313" key="11">
    <source>
        <dbReference type="EMBL" id="EGN92210.1"/>
    </source>
</evidence>
<dbReference type="OMA" id="IFTFYMG"/>
<evidence type="ECO:0000256" key="4">
    <source>
        <dbReference type="ARBA" id="ARBA00022617"/>
    </source>
</evidence>
<dbReference type="InterPro" id="IPR017972">
    <property type="entry name" value="Cyt_P450_CS"/>
</dbReference>
<dbReference type="SUPFAM" id="SSF48264">
    <property type="entry name" value="Cytochrome P450"/>
    <property type="match status" value="1"/>
</dbReference>
<dbReference type="Proteomes" id="UP000008063">
    <property type="component" value="Unassembled WGS sequence"/>
</dbReference>
<dbReference type="STRING" id="936435.F8QHN3"/>
<dbReference type="PRINTS" id="PR00385">
    <property type="entry name" value="P450"/>
</dbReference>
<evidence type="ECO:0000256" key="2">
    <source>
        <dbReference type="ARBA" id="ARBA00005179"/>
    </source>
</evidence>
<organism evidence="12">
    <name type="scientific">Serpula lacrymans var. lacrymans (strain S7.3)</name>
    <name type="common">Dry rot fungus</name>
    <dbReference type="NCBI Taxonomy" id="936435"/>
    <lineage>
        <taxon>Eukaryota</taxon>
        <taxon>Fungi</taxon>
        <taxon>Dikarya</taxon>
        <taxon>Basidiomycota</taxon>
        <taxon>Agaricomycotina</taxon>
        <taxon>Agaricomycetes</taxon>
        <taxon>Agaricomycetidae</taxon>
        <taxon>Boletales</taxon>
        <taxon>Coniophorineae</taxon>
        <taxon>Serpulaceae</taxon>
        <taxon>Serpula</taxon>
    </lineage>
</organism>
<dbReference type="InterPro" id="IPR002401">
    <property type="entry name" value="Cyt_P450_E_grp-I"/>
</dbReference>
<dbReference type="PANTHER" id="PTHR46300">
    <property type="entry name" value="P450, PUTATIVE (EUROFUNG)-RELATED-RELATED"/>
    <property type="match status" value="1"/>
</dbReference>
<evidence type="ECO:0000256" key="1">
    <source>
        <dbReference type="ARBA" id="ARBA00001971"/>
    </source>
</evidence>
<keyword evidence="4 9" id="KW-0349">Heme</keyword>
<keyword evidence="8 10" id="KW-0503">Monooxygenase</keyword>
<dbReference type="InterPro" id="IPR036396">
    <property type="entry name" value="Cyt_P450_sf"/>
</dbReference>